<gene>
    <name evidence="3" type="ORF">DRE_04815</name>
</gene>
<evidence type="ECO:0000313" key="4">
    <source>
        <dbReference type="Proteomes" id="UP000024837"/>
    </source>
</evidence>
<feature type="signal peptide" evidence="2">
    <location>
        <begin position="1"/>
        <end position="23"/>
    </location>
</feature>
<dbReference type="HOGENOM" id="CLU_2196908_0_0_1"/>
<dbReference type="OrthoDB" id="5501867at2759"/>
<evidence type="ECO:0000256" key="1">
    <source>
        <dbReference type="SAM" id="MobiDB-lite"/>
    </source>
</evidence>
<name>W7I0M7_9PEZI</name>
<accession>W7I0M7</accession>
<protein>
    <submittedName>
        <fullName evidence="3">Uncharacterized protein</fullName>
    </submittedName>
</protein>
<proteinExistence type="predicted"/>
<feature type="region of interest" description="Disordered" evidence="1">
    <location>
        <begin position="34"/>
        <end position="108"/>
    </location>
</feature>
<keyword evidence="2" id="KW-0732">Signal</keyword>
<dbReference type="AlphaFoldDB" id="W7I0M7"/>
<evidence type="ECO:0000256" key="2">
    <source>
        <dbReference type="SAM" id="SignalP"/>
    </source>
</evidence>
<sequence length="108" mass="11637">MNLPLPSTVLLFWQSSIWKVIAAAGLGETIASRNRKALAESPGGAETPRAGSKRKHEDEDKAEEPPSEGPNDEGPPPDKDPLQLWPLLRSRRSERIASRGGEGSTGAR</sequence>
<dbReference type="Proteomes" id="UP000024837">
    <property type="component" value="Unassembled WGS sequence"/>
</dbReference>
<feature type="chain" id="PRO_5004893879" evidence="2">
    <location>
        <begin position="24"/>
        <end position="108"/>
    </location>
</feature>
<evidence type="ECO:0000313" key="3">
    <source>
        <dbReference type="EMBL" id="EWC46022.1"/>
    </source>
</evidence>
<organism evidence="3 4">
    <name type="scientific">Drechslerella stenobrocha 248</name>
    <dbReference type="NCBI Taxonomy" id="1043628"/>
    <lineage>
        <taxon>Eukaryota</taxon>
        <taxon>Fungi</taxon>
        <taxon>Dikarya</taxon>
        <taxon>Ascomycota</taxon>
        <taxon>Pezizomycotina</taxon>
        <taxon>Orbiliomycetes</taxon>
        <taxon>Orbiliales</taxon>
        <taxon>Orbiliaceae</taxon>
        <taxon>Drechslerella</taxon>
    </lineage>
</organism>
<keyword evidence="4" id="KW-1185">Reference proteome</keyword>
<reference evidence="3 4" key="1">
    <citation type="submission" date="2013-05" db="EMBL/GenBank/DDBJ databases">
        <title>Drechslerella stenobrocha genome reveals carnivorous origination and mechanical trapping mechanism of predatory fungi.</title>
        <authorList>
            <person name="Liu X."/>
            <person name="Zhang W."/>
            <person name="Liu K."/>
        </authorList>
    </citation>
    <scope>NUCLEOTIDE SEQUENCE [LARGE SCALE GENOMIC DNA]</scope>
    <source>
        <strain evidence="3 4">248</strain>
    </source>
</reference>
<dbReference type="EMBL" id="KI966422">
    <property type="protein sequence ID" value="EWC46022.1"/>
    <property type="molecule type" value="Genomic_DNA"/>
</dbReference>